<dbReference type="InterPro" id="IPR009003">
    <property type="entry name" value="Peptidase_S1_PA"/>
</dbReference>
<dbReference type="GeneID" id="113495421"/>
<dbReference type="GO" id="GO:0004252">
    <property type="term" value="F:serine-type endopeptidase activity"/>
    <property type="evidence" value="ECO:0007669"/>
    <property type="project" value="InterPro"/>
</dbReference>
<dbReference type="InterPro" id="IPR001254">
    <property type="entry name" value="Trypsin_dom"/>
</dbReference>
<keyword evidence="2" id="KW-1185">Reference proteome</keyword>
<dbReference type="OrthoDB" id="8033859at2759"/>
<dbReference type="PANTHER" id="PTHR24260">
    <property type="match status" value="1"/>
</dbReference>
<dbReference type="RefSeq" id="XP_026729932.1">
    <property type="nucleotide sequence ID" value="XM_026874131.1"/>
</dbReference>
<evidence type="ECO:0000313" key="2">
    <source>
        <dbReference type="Proteomes" id="UP000322000"/>
    </source>
</evidence>
<feature type="domain" description="Peptidase S1" evidence="1">
    <location>
        <begin position="1"/>
        <end position="326"/>
    </location>
</feature>
<dbReference type="InParanoid" id="A0A7E5VNR9"/>
<dbReference type="Pfam" id="PF00089">
    <property type="entry name" value="Trypsin"/>
    <property type="match status" value="1"/>
</dbReference>
<dbReference type="PANTHER" id="PTHR24260:SF136">
    <property type="entry name" value="GH08193P-RELATED"/>
    <property type="match status" value="1"/>
</dbReference>
<dbReference type="GO" id="GO:0006508">
    <property type="term" value="P:proteolysis"/>
    <property type="evidence" value="ECO:0007669"/>
    <property type="project" value="InterPro"/>
</dbReference>
<dbReference type="Proteomes" id="UP000322000">
    <property type="component" value="Chromosome 6"/>
</dbReference>
<accession>A0A7E5VNR9</accession>
<gene>
    <name evidence="3" type="primary">LOC113495421</name>
</gene>
<dbReference type="SMART" id="SM00020">
    <property type="entry name" value="Tryp_SPc"/>
    <property type="match status" value="1"/>
</dbReference>
<reference evidence="3" key="1">
    <citation type="submission" date="2025-08" db="UniProtKB">
        <authorList>
            <consortium name="RefSeq"/>
        </authorList>
    </citation>
    <scope>IDENTIFICATION</scope>
</reference>
<proteinExistence type="predicted"/>
<protein>
    <submittedName>
        <fullName evidence="3">Uncharacterized protein LOC113495421</fullName>
    </submittedName>
</protein>
<name>A0A7E5VNR9_TRINI</name>
<organism evidence="2 3">
    <name type="scientific">Trichoplusia ni</name>
    <name type="common">Cabbage looper</name>
    <dbReference type="NCBI Taxonomy" id="7111"/>
    <lineage>
        <taxon>Eukaryota</taxon>
        <taxon>Metazoa</taxon>
        <taxon>Ecdysozoa</taxon>
        <taxon>Arthropoda</taxon>
        <taxon>Hexapoda</taxon>
        <taxon>Insecta</taxon>
        <taxon>Pterygota</taxon>
        <taxon>Neoptera</taxon>
        <taxon>Endopterygota</taxon>
        <taxon>Lepidoptera</taxon>
        <taxon>Glossata</taxon>
        <taxon>Ditrysia</taxon>
        <taxon>Noctuoidea</taxon>
        <taxon>Noctuidae</taxon>
        <taxon>Plusiinae</taxon>
        <taxon>Trichoplusia</taxon>
    </lineage>
</organism>
<evidence type="ECO:0000313" key="3">
    <source>
        <dbReference type="RefSeq" id="XP_026729932.1"/>
    </source>
</evidence>
<dbReference type="PROSITE" id="PS50240">
    <property type="entry name" value="TRYPSIN_DOM"/>
    <property type="match status" value="1"/>
</dbReference>
<sequence length="397" mass="44844">MVYLRAAQSADPKISETNWLCGGVIIHERYILTSAACIEDAKRFYVVSGTHKWVAAQDKSNECINNGAKKAIWKCVPKAYYFDGEDFDNIRWMVGDIAVVKVEDNFNFERRVRGCDFIPKKVDFNNRSADFEKAGGVGSVAGWGSREFFSDGTLIGQVQSLRASENSPALMETDVVLISKANCKKRWEPRYHFVIDEHMICSKDETDAEAMSVVCSEREVNCKELLYTDDEKSDEEDQPERRMMVNPNSLYVHTADHETFRRTKVLSGGFCENDHGGPLIIGQGKTSMVVGVMSACLTKDVERKCYGPFLYTSVYRYRNLISCAIDKDIGPTCRKLLRSSKTPVTETTFDWNNHIDGSKGDHPAIHQVRSFDHFRLTGYSPTKKTTEKPVEAPKTDS</sequence>
<evidence type="ECO:0000259" key="1">
    <source>
        <dbReference type="PROSITE" id="PS50240"/>
    </source>
</evidence>
<dbReference type="KEGG" id="tnl:113495421"/>
<dbReference type="InterPro" id="IPR051333">
    <property type="entry name" value="CLIP_Serine_Protease"/>
</dbReference>
<dbReference type="SUPFAM" id="SSF50494">
    <property type="entry name" value="Trypsin-like serine proteases"/>
    <property type="match status" value="1"/>
</dbReference>
<dbReference type="AlphaFoldDB" id="A0A7E5VNR9"/>
<dbReference type="Gene3D" id="2.40.10.10">
    <property type="entry name" value="Trypsin-like serine proteases"/>
    <property type="match status" value="2"/>
</dbReference>
<dbReference type="InterPro" id="IPR043504">
    <property type="entry name" value="Peptidase_S1_PA_chymotrypsin"/>
</dbReference>